<dbReference type="AlphaFoldDB" id="A0A437RCA2"/>
<comment type="caution">
    <text evidence="1">The sequence shown here is derived from an EMBL/GenBank/DDBJ whole genome shotgun (WGS) entry which is preliminary data.</text>
</comment>
<reference evidence="1 2" key="1">
    <citation type="submission" date="2019-01" db="EMBL/GenBank/DDBJ databases">
        <authorList>
            <person name="Chen W.-M."/>
        </authorList>
    </citation>
    <scope>NUCLEOTIDE SEQUENCE [LARGE SCALE GENOMIC DNA]</scope>
    <source>
        <strain evidence="1 2">KYPY4</strain>
    </source>
</reference>
<gene>
    <name evidence="1" type="ORF">EOE66_16670</name>
</gene>
<protein>
    <submittedName>
        <fullName evidence="1">Uncharacterized protein</fullName>
    </submittedName>
</protein>
<dbReference type="RefSeq" id="WP_128229861.1">
    <property type="nucleotide sequence ID" value="NZ_SACR01000005.1"/>
</dbReference>
<sequence>MNNRQLIDAFKAKFQLSHDLDVAEVLEVARPVISDWISGRRPMPVPKKFRLLQLIEFPNTAQFASLFVDPTELAQMVLQDRKAIARLKKAQEHSNRKRA</sequence>
<name>A0A437RCA2_9BURK</name>
<accession>A0A437RCA2</accession>
<evidence type="ECO:0000313" key="1">
    <source>
        <dbReference type="EMBL" id="RVU44313.1"/>
    </source>
</evidence>
<dbReference type="Proteomes" id="UP000285575">
    <property type="component" value="Unassembled WGS sequence"/>
</dbReference>
<organism evidence="1 2">
    <name type="scientific">Rubrivivax rivuli</name>
    <dbReference type="NCBI Taxonomy" id="1862385"/>
    <lineage>
        <taxon>Bacteria</taxon>
        <taxon>Pseudomonadati</taxon>
        <taxon>Pseudomonadota</taxon>
        <taxon>Betaproteobacteria</taxon>
        <taxon>Burkholderiales</taxon>
        <taxon>Sphaerotilaceae</taxon>
        <taxon>Rubrivivax</taxon>
    </lineage>
</organism>
<proteinExistence type="predicted"/>
<dbReference type="EMBL" id="SACR01000005">
    <property type="protein sequence ID" value="RVU44313.1"/>
    <property type="molecule type" value="Genomic_DNA"/>
</dbReference>
<evidence type="ECO:0000313" key="2">
    <source>
        <dbReference type="Proteomes" id="UP000285575"/>
    </source>
</evidence>
<keyword evidence="2" id="KW-1185">Reference proteome</keyword>
<dbReference type="OrthoDB" id="9173501at2"/>